<keyword evidence="11" id="KW-1185">Reference proteome</keyword>
<evidence type="ECO:0000313" key="11">
    <source>
        <dbReference type="Proteomes" id="UP000277580"/>
    </source>
</evidence>
<sequence>MVKKNHNNHSKGKDRYRSNPRGGKRGEDGEPLPKPPFKAAAWDLGHCDPERCSGKKLIRQGLMRDLPIGRKFSGVIITPNGKGPVSQADRPLLEEFGAAVVECSWARLDEVPFSKIGGRCERLLPYLVAANSVNYGKPWRLNCAEALAACFAIMGHAEWAVEILRPFPYGEEFMRMNAELLERYAACADAEEVGRCQEEWLAGLEREWEESRRNKDADLEGWGGGNLNKMPVVRGKRDSDEEEDDDEEEEEEEEEEEDYQKASGRNVDMPPSDDDDEDEYQEYLRQKVLASKTFANPVSTKSPTKQQRTEDAHTHSHSDSDEEYGSDQDDHGGIYDAAPVVVEEELGPSIIRPSNSRPDELSAVFSRAVISAPKRGLGS</sequence>
<organism evidence="10 11">
    <name type="scientific">Morchella conica CCBAS932</name>
    <dbReference type="NCBI Taxonomy" id="1392247"/>
    <lineage>
        <taxon>Eukaryota</taxon>
        <taxon>Fungi</taxon>
        <taxon>Dikarya</taxon>
        <taxon>Ascomycota</taxon>
        <taxon>Pezizomycotina</taxon>
        <taxon>Pezizomycetes</taxon>
        <taxon>Pezizales</taxon>
        <taxon>Morchellaceae</taxon>
        <taxon>Morchella</taxon>
    </lineage>
</organism>
<dbReference type="STRING" id="1392247.A0A3N4KXI7"/>
<dbReference type="EC" id="2.5.1.157" evidence="6"/>
<feature type="region of interest" description="Disordered" evidence="7">
    <location>
        <begin position="212"/>
        <end position="338"/>
    </location>
</feature>
<keyword evidence="4 6" id="KW-0808">Transferase</keyword>
<reference evidence="10 11" key="1">
    <citation type="journal article" date="2018" name="Nat. Ecol. Evol.">
        <title>Pezizomycetes genomes reveal the molecular basis of ectomycorrhizal truffle lifestyle.</title>
        <authorList>
            <person name="Murat C."/>
            <person name="Payen T."/>
            <person name="Noel B."/>
            <person name="Kuo A."/>
            <person name="Morin E."/>
            <person name="Chen J."/>
            <person name="Kohler A."/>
            <person name="Krizsan K."/>
            <person name="Balestrini R."/>
            <person name="Da Silva C."/>
            <person name="Montanini B."/>
            <person name="Hainaut M."/>
            <person name="Levati E."/>
            <person name="Barry K.W."/>
            <person name="Belfiori B."/>
            <person name="Cichocki N."/>
            <person name="Clum A."/>
            <person name="Dockter R.B."/>
            <person name="Fauchery L."/>
            <person name="Guy J."/>
            <person name="Iotti M."/>
            <person name="Le Tacon F."/>
            <person name="Lindquist E.A."/>
            <person name="Lipzen A."/>
            <person name="Malagnac F."/>
            <person name="Mello A."/>
            <person name="Molinier V."/>
            <person name="Miyauchi S."/>
            <person name="Poulain J."/>
            <person name="Riccioni C."/>
            <person name="Rubini A."/>
            <person name="Sitrit Y."/>
            <person name="Splivallo R."/>
            <person name="Traeger S."/>
            <person name="Wang M."/>
            <person name="Zifcakova L."/>
            <person name="Wipf D."/>
            <person name="Zambonelli A."/>
            <person name="Paolocci F."/>
            <person name="Nowrousian M."/>
            <person name="Ottonello S."/>
            <person name="Baldrian P."/>
            <person name="Spatafora J.W."/>
            <person name="Henrissat B."/>
            <person name="Nagy L.G."/>
            <person name="Aury J.M."/>
            <person name="Wincker P."/>
            <person name="Grigoriev I.V."/>
            <person name="Bonfante P."/>
            <person name="Martin F.M."/>
        </authorList>
    </citation>
    <scope>NUCLEOTIDE SEQUENCE [LARGE SCALE GENOMIC DNA]</scope>
    <source>
        <strain evidence="10 11">CCBAS932</strain>
    </source>
</reference>
<feature type="domain" description="RNase L inhibitor RLI-like possible metal-binding" evidence="9">
    <location>
        <begin position="39"/>
        <end position="71"/>
    </location>
</feature>
<evidence type="ECO:0000256" key="5">
    <source>
        <dbReference type="ARBA" id="ARBA00022691"/>
    </source>
</evidence>
<comment type="catalytic activity">
    <reaction evidence="6">
        <text>an N(1)-methylpseudouridine in rRNA + S-adenosyl-L-methionine = N(1)-methyl-N(3)-[(3S)-3-amino-3-carboxypropyl]pseudouridine in rRNA + S-methyl-5'-thioadenosine + H(+)</text>
        <dbReference type="Rhea" id="RHEA:63296"/>
        <dbReference type="Rhea" id="RHEA-COMP:11634"/>
        <dbReference type="Rhea" id="RHEA-COMP:16310"/>
        <dbReference type="ChEBI" id="CHEBI:15378"/>
        <dbReference type="ChEBI" id="CHEBI:17509"/>
        <dbReference type="ChEBI" id="CHEBI:59789"/>
        <dbReference type="ChEBI" id="CHEBI:74890"/>
        <dbReference type="ChEBI" id="CHEBI:146234"/>
        <dbReference type="EC" id="2.5.1.157"/>
    </reaction>
</comment>
<protein>
    <recommendedName>
        <fullName evidence="6">18S rRNA aminocarboxypropyltransferase</fullName>
        <ecNumber evidence="6">2.5.1.157</ecNumber>
    </recommendedName>
</protein>
<accession>A0A3N4KXI7</accession>
<dbReference type="EMBL" id="ML119114">
    <property type="protein sequence ID" value="RPB15283.1"/>
    <property type="molecule type" value="Genomic_DNA"/>
</dbReference>
<evidence type="ECO:0000259" key="9">
    <source>
        <dbReference type="Pfam" id="PF04068"/>
    </source>
</evidence>
<evidence type="ECO:0000256" key="6">
    <source>
        <dbReference type="HAMAP-Rule" id="MF_03146"/>
    </source>
</evidence>
<dbReference type="PANTHER" id="PTHR20426">
    <property type="entry name" value="RIBOSOME BIOGENESIS PROTEIN TSR3 HOMOLOG"/>
    <property type="match status" value="1"/>
</dbReference>
<dbReference type="FunCoup" id="A0A3N4KXI7">
    <property type="interactions" value="795"/>
</dbReference>
<keyword evidence="2 6" id="KW-0690">Ribosome biogenesis</keyword>
<feature type="region of interest" description="Disordered" evidence="7">
    <location>
        <begin position="1"/>
        <end position="35"/>
    </location>
</feature>
<comment type="similarity">
    <text evidence="6">Belongs to the TDD superfamily. TSR3 family.</text>
</comment>
<comment type="subcellular location">
    <subcellularLocation>
        <location evidence="6">Cytoplasm</location>
    </subcellularLocation>
    <subcellularLocation>
        <location evidence="6">Nucleus</location>
    </subcellularLocation>
</comment>
<dbReference type="GO" id="GO:0005737">
    <property type="term" value="C:cytoplasm"/>
    <property type="evidence" value="ECO:0007669"/>
    <property type="project" value="UniProtKB-SubCell"/>
</dbReference>
<keyword evidence="6" id="KW-0539">Nucleus</keyword>
<dbReference type="GO" id="GO:0106388">
    <property type="term" value="F:rRNA small subunit aminocarboxypropyltransferase activity"/>
    <property type="evidence" value="ECO:0007669"/>
    <property type="project" value="UniProtKB-EC"/>
</dbReference>
<dbReference type="GO" id="GO:0005634">
    <property type="term" value="C:nucleus"/>
    <property type="evidence" value="ECO:0007669"/>
    <property type="project" value="UniProtKB-SubCell"/>
</dbReference>
<feature type="compositionally biased region" description="Acidic residues" evidence="7">
    <location>
        <begin position="240"/>
        <end position="258"/>
    </location>
</feature>
<feature type="binding site" evidence="6">
    <location>
        <position position="124"/>
    </location>
    <ligand>
        <name>S-adenosyl-L-methionine</name>
        <dbReference type="ChEBI" id="CHEBI:59789"/>
    </ligand>
</feature>
<gene>
    <name evidence="6" type="primary">TSR3</name>
    <name evidence="10" type="ORF">P167DRAFT_603559</name>
</gene>
<dbReference type="AlphaFoldDB" id="A0A3N4KXI7"/>
<feature type="compositionally biased region" description="Polar residues" evidence="7">
    <location>
        <begin position="293"/>
        <end position="306"/>
    </location>
</feature>
<feature type="domain" description="16S/18S rRNA aminocarboxypropyltransferase Tsr3 C-terminal" evidence="8">
    <location>
        <begin position="75"/>
        <end position="201"/>
    </location>
</feature>
<dbReference type="OrthoDB" id="10262062at2759"/>
<evidence type="ECO:0000256" key="7">
    <source>
        <dbReference type="SAM" id="MobiDB-lite"/>
    </source>
</evidence>
<dbReference type="Proteomes" id="UP000277580">
    <property type="component" value="Unassembled WGS sequence"/>
</dbReference>
<comment type="catalytic activity">
    <reaction evidence="6">
        <text>N(1)-methylpseudouridine(1191) in yeast 18S rRNA + S-adenosyl-L-methionine = N(1)-methyl-N(3)-[(3S)-3-amino-3-carboxypropyl]pseudouridine(1191) in yeast 18S rRNA + S-methyl-5'-thioadenosine + H(+)</text>
        <dbReference type="Rhea" id="RHEA:63300"/>
        <dbReference type="Rhea" id="RHEA-COMP:13852"/>
        <dbReference type="Rhea" id="RHEA-COMP:16309"/>
        <dbReference type="ChEBI" id="CHEBI:15378"/>
        <dbReference type="ChEBI" id="CHEBI:17509"/>
        <dbReference type="ChEBI" id="CHEBI:59789"/>
        <dbReference type="ChEBI" id="CHEBI:74890"/>
        <dbReference type="ChEBI" id="CHEBI:146234"/>
    </reaction>
</comment>
<proteinExistence type="inferred from homology"/>
<evidence type="ECO:0000259" key="8">
    <source>
        <dbReference type="Pfam" id="PF04034"/>
    </source>
</evidence>
<dbReference type="GO" id="GO:1904047">
    <property type="term" value="F:S-adenosyl-L-methionine binding"/>
    <property type="evidence" value="ECO:0007669"/>
    <property type="project" value="UniProtKB-UniRule"/>
</dbReference>
<feature type="compositionally biased region" description="Basic and acidic residues" evidence="7">
    <location>
        <begin position="307"/>
        <end position="319"/>
    </location>
</feature>
<feature type="compositionally biased region" description="Acidic residues" evidence="7">
    <location>
        <begin position="271"/>
        <end position="281"/>
    </location>
</feature>
<dbReference type="Pfam" id="PF04034">
    <property type="entry name" value="Ribo_biogen_C"/>
    <property type="match status" value="1"/>
</dbReference>
<keyword evidence="5 6" id="KW-0949">S-adenosyl-L-methionine</keyword>
<keyword evidence="3 6" id="KW-0698">rRNA processing</keyword>
<dbReference type="PANTHER" id="PTHR20426:SF0">
    <property type="entry name" value="18S RRNA AMINOCARBOXYPROPYLTRANSFERASE"/>
    <property type="match status" value="1"/>
</dbReference>
<dbReference type="GO" id="GO:0000455">
    <property type="term" value="P:enzyme-directed rRNA pseudouridine synthesis"/>
    <property type="evidence" value="ECO:0007669"/>
    <property type="project" value="UniProtKB-UniRule"/>
</dbReference>
<evidence type="ECO:0000256" key="1">
    <source>
        <dbReference type="ARBA" id="ARBA00022490"/>
    </source>
</evidence>
<name>A0A3N4KXI7_9PEZI</name>
<evidence type="ECO:0000313" key="10">
    <source>
        <dbReference type="EMBL" id="RPB15283.1"/>
    </source>
</evidence>
<feature type="binding site" evidence="6">
    <location>
        <position position="139"/>
    </location>
    <ligand>
        <name>S-adenosyl-L-methionine</name>
        <dbReference type="ChEBI" id="CHEBI:59789"/>
    </ligand>
</feature>
<evidence type="ECO:0000256" key="4">
    <source>
        <dbReference type="ARBA" id="ARBA00022679"/>
    </source>
</evidence>
<comment type="function">
    <text evidence="6">Aminocarboxypropyltransferase that catalyzes the aminocarboxypropyl transfer on pseudouridine at position 1191 (Psi1191) in 18S rRNA. It constitutes the last step in biosynthesis of the hypermodified N1-methyl-N3-(3-amino-3-carboxypropyl) pseudouridine (m1acp3-Psi) conserved in eukaryotic 18S rRNA.</text>
</comment>
<evidence type="ECO:0000256" key="2">
    <source>
        <dbReference type="ARBA" id="ARBA00022517"/>
    </source>
</evidence>
<evidence type="ECO:0000256" key="3">
    <source>
        <dbReference type="ARBA" id="ARBA00022552"/>
    </source>
</evidence>
<keyword evidence="1 6" id="KW-0963">Cytoplasm</keyword>
<dbReference type="HAMAP" id="MF_01116">
    <property type="entry name" value="TSR3"/>
    <property type="match status" value="1"/>
</dbReference>
<dbReference type="Pfam" id="PF04068">
    <property type="entry name" value="Fer4_RLI"/>
    <property type="match status" value="1"/>
</dbReference>
<feature type="binding site" evidence="6">
    <location>
        <position position="101"/>
    </location>
    <ligand>
        <name>S-adenosyl-L-methionine</name>
        <dbReference type="ChEBI" id="CHEBI:59789"/>
    </ligand>
</feature>
<dbReference type="InterPro" id="IPR007209">
    <property type="entry name" value="RNaseL-inhib-like_metal-bd_dom"/>
</dbReference>
<dbReference type="InterPro" id="IPR007177">
    <property type="entry name" value="Tsr3_C"/>
</dbReference>
<feature type="compositionally biased region" description="Basic residues" evidence="7">
    <location>
        <begin position="1"/>
        <end position="10"/>
    </location>
</feature>
<dbReference type="GO" id="GO:0030490">
    <property type="term" value="P:maturation of SSU-rRNA"/>
    <property type="evidence" value="ECO:0007669"/>
    <property type="project" value="TreeGrafter"/>
</dbReference>
<dbReference type="InParanoid" id="A0A3N4KXI7"/>
<feature type="binding site" evidence="6">
    <location>
        <position position="53"/>
    </location>
    <ligand>
        <name>S-adenosyl-L-methionine</name>
        <dbReference type="ChEBI" id="CHEBI:59789"/>
    </ligand>
</feature>
<dbReference type="InterPro" id="IPR022968">
    <property type="entry name" value="Tsr3-like"/>
</dbReference>